<dbReference type="InterPro" id="IPR014036">
    <property type="entry name" value="DeoR-like_C"/>
</dbReference>
<sequence>MSLSFEKRKIKILAMLKQEGRVQVRAIAKELQVSDETVRRDLERLDKEGQLKKVYGGAVKIEAKTFELPFEEKRMMNTKEKRAICKQAAELVQEDDIIFIGNGTTPLEIVRFLGNKPKITVITPSLPVLLLALDHFPGKIIFIGGEIDNNQKYTSGPLSENMIRQLKANKAFIAAGGISDVNGVTDYDINGSSISRKMMERSDEVIILADHSKFGETAFSYMCELTDATKLITDKHCPKEWRNIVLKKGIQLYIAE</sequence>
<dbReference type="AlphaFoldDB" id="A0A8J2TMI2"/>
<comment type="caution">
    <text evidence="5">The sequence shown here is derived from an EMBL/GenBank/DDBJ whole genome shotgun (WGS) entry which is preliminary data.</text>
</comment>
<dbReference type="PANTHER" id="PTHR30363:SF44">
    <property type="entry name" value="AGA OPERON TRANSCRIPTIONAL REPRESSOR-RELATED"/>
    <property type="match status" value="1"/>
</dbReference>
<dbReference type="InterPro" id="IPR018356">
    <property type="entry name" value="Tscrpt_reg_HTH_DeoR_CS"/>
</dbReference>
<dbReference type="EMBL" id="BMEV01000026">
    <property type="protein sequence ID" value="GFZ75667.1"/>
    <property type="molecule type" value="Genomic_DNA"/>
</dbReference>
<evidence type="ECO:0000256" key="2">
    <source>
        <dbReference type="ARBA" id="ARBA00023125"/>
    </source>
</evidence>
<dbReference type="PRINTS" id="PR00037">
    <property type="entry name" value="HTHLACR"/>
</dbReference>
<dbReference type="Pfam" id="PF08220">
    <property type="entry name" value="HTH_DeoR"/>
    <property type="match status" value="1"/>
</dbReference>
<dbReference type="PROSITE" id="PS00894">
    <property type="entry name" value="HTH_DEOR_1"/>
    <property type="match status" value="1"/>
</dbReference>
<feature type="domain" description="HTH deoR-type" evidence="4">
    <location>
        <begin position="5"/>
        <end position="60"/>
    </location>
</feature>
<dbReference type="GO" id="GO:0003677">
    <property type="term" value="F:DNA binding"/>
    <property type="evidence" value="ECO:0007669"/>
    <property type="project" value="UniProtKB-KW"/>
</dbReference>
<dbReference type="InterPro" id="IPR050313">
    <property type="entry name" value="Carb_Metab_HTH_regulators"/>
</dbReference>
<keyword evidence="3" id="KW-0804">Transcription</keyword>
<dbReference type="PANTHER" id="PTHR30363">
    <property type="entry name" value="HTH-TYPE TRANSCRIPTIONAL REGULATOR SRLR-RELATED"/>
    <property type="match status" value="1"/>
</dbReference>
<dbReference type="GO" id="GO:0003700">
    <property type="term" value="F:DNA-binding transcription factor activity"/>
    <property type="evidence" value="ECO:0007669"/>
    <property type="project" value="InterPro"/>
</dbReference>
<dbReference type="Gene3D" id="1.10.10.10">
    <property type="entry name" value="Winged helix-like DNA-binding domain superfamily/Winged helix DNA-binding domain"/>
    <property type="match status" value="1"/>
</dbReference>
<dbReference type="Gene3D" id="3.40.50.1360">
    <property type="match status" value="1"/>
</dbReference>
<dbReference type="PROSITE" id="PS51000">
    <property type="entry name" value="HTH_DEOR_2"/>
    <property type="match status" value="1"/>
</dbReference>
<dbReference type="SUPFAM" id="SSF100950">
    <property type="entry name" value="NagB/RpiA/CoA transferase-like"/>
    <property type="match status" value="1"/>
</dbReference>
<keyword evidence="2" id="KW-0238">DNA-binding</keyword>
<dbReference type="InterPro" id="IPR037171">
    <property type="entry name" value="NagB/RpiA_transferase-like"/>
</dbReference>
<dbReference type="RefSeq" id="WP_188391934.1">
    <property type="nucleotide sequence ID" value="NZ_BMEV01000026.1"/>
</dbReference>
<evidence type="ECO:0000256" key="3">
    <source>
        <dbReference type="ARBA" id="ARBA00023163"/>
    </source>
</evidence>
<dbReference type="SMART" id="SM01134">
    <property type="entry name" value="DeoRC"/>
    <property type="match status" value="1"/>
</dbReference>
<evidence type="ECO:0000259" key="4">
    <source>
        <dbReference type="PROSITE" id="PS51000"/>
    </source>
</evidence>
<keyword evidence="1" id="KW-0805">Transcription regulation</keyword>
<proteinExistence type="predicted"/>
<protein>
    <submittedName>
        <fullName evidence="5">DeoR family transcriptional regulator</fullName>
    </submittedName>
</protein>
<organism evidence="5 6">
    <name type="scientific">Compostibacillus humi</name>
    <dbReference type="NCBI Taxonomy" id="1245525"/>
    <lineage>
        <taxon>Bacteria</taxon>
        <taxon>Bacillati</taxon>
        <taxon>Bacillota</taxon>
        <taxon>Bacilli</taxon>
        <taxon>Bacillales</taxon>
        <taxon>Bacillaceae</taxon>
        <taxon>Compostibacillus</taxon>
    </lineage>
</organism>
<dbReference type="Proteomes" id="UP000602050">
    <property type="component" value="Unassembled WGS sequence"/>
</dbReference>
<reference evidence="5" key="2">
    <citation type="submission" date="2020-09" db="EMBL/GenBank/DDBJ databases">
        <authorList>
            <person name="Sun Q."/>
            <person name="Zhou Y."/>
        </authorList>
    </citation>
    <scope>NUCLEOTIDE SEQUENCE</scope>
    <source>
        <strain evidence="5">CGMCC 1.12360</strain>
    </source>
</reference>
<dbReference type="InterPro" id="IPR036388">
    <property type="entry name" value="WH-like_DNA-bd_sf"/>
</dbReference>
<name>A0A8J2TMI2_9BACI</name>
<reference evidence="5" key="1">
    <citation type="journal article" date="2014" name="Int. J. Syst. Evol. Microbiol.">
        <title>Complete genome sequence of Corynebacterium casei LMG S-19264T (=DSM 44701T), isolated from a smear-ripened cheese.</title>
        <authorList>
            <consortium name="US DOE Joint Genome Institute (JGI-PGF)"/>
            <person name="Walter F."/>
            <person name="Albersmeier A."/>
            <person name="Kalinowski J."/>
            <person name="Ruckert C."/>
        </authorList>
    </citation>
    <scope>NUCLEOTIDE SEQUENCE</scope>
    <source>
        <strain evidence="5">CGMCC 1.12360</strain>
    </source>
</reference>
<keyword evidence="6" id="KW-1185">Reference proteome</keyword>
<dbReference type="Pfam" id="PF00455">
    <property type="entry name" value="DeoRC"/>
    <property type="match status" value="1"/>
</dbReference>
<dbReference type="InterPro" id="IPR036390">
    <property type="entry name" value="WH_DNA-bd_sf"/>
</dbReference>
<accession>A0A8J2TMI2</accession>
<dbReference type="InterPro" id="IPR001034">
    <property type="entry name" value="DeoR_HTH"/>
</dbReference>
<dbReference type="SUPFAM" id="SSF46785">
    <property type="entry name" value="Winged helix' DNA-binding domain"/>
    <property type="match status" value="1"/>
</dbReference>
<evidence type="ECO:0000256" key="1">
    <source>
        <dbReference type="ARBA" id="ARBA00023015"/>
    </source>
</evidence>
<dbReference type="SMART" id="SM00420">
    <property type="entry name" value="HTH_DEOR"/>
    <property type="match status" value="1"/>
</dbReference>
<evidence type="ECO:0000313" key="5">
    <source>
        <dbReference type="EMBL" id="GFZ75667.1"/>
    </source>
</evidence>
<evidence type="ECO:0000313" key="6">
    <source>
        <dbReference type="Proteomes" id="UP000602050"/>
    </source>
</evidence>
<gene>
    <name evidence="5" type="ORF">GCM10010978_16670</name>
</gene>